<name>A0A1H0J385_9BACI</name>
<evidence type="ECO:0000256" key="1">
    <source>
        <dbReference type="SAM" id="Coils"/>
    </source>
</evidence>
<feature type="compositionally biased region" description="Basic and acidic residues" evidence="2">
    <location>
        <begin position="113"/>
        <end position="131"/>
    </location>
</feature>
<protein>
    <submittedName>
        <fullName evidence="3">Phage shock protein A (PspA) family protein</fullName>
    </submittedName>
</protein>
<proteinExistence type="predicted"/>
<dbReference type="RefSeq" id="WP_090843778.1">
    <property type="nucleotide sequence ID" value="NZ_FNIL01000012.1"/>
</dbReference>
<keyword evidence="4" id="KW-1185">Reference proteome</keyword>
<dbReference type="AlphaFoldDB" id="A0A1H0J385"/>
<organism evidence="3 4">
    <name type="scientific">Alkalicoccus daliensis</name>
    <dbReference type="NCBI Taxonomy" id="745820"/>
    <lineage>
        <taxon>Bacteria</taxon>
        <taxon>Bacillati</taxon>
        <taxon>Bacillota</taxon>
        <taxon>Bacilli</taxon>
        <taxon>Bacillales</taxon>
        <taxon>Bacillaceae</taxon>
        <taxon>Alkalicoccus</taxon>
    </lineage>
</organism>
<keyword evidence="1" id="KW-0175">Coiled coil</keyword>
<gene>
    <name evidence="3" type="ORF">SAMN04488053_11251</name>
</gene>
<evidence type="ECO:0000256" key="2">
    <source>
        <dbReference type="SAM" id="MobiDB-lite"/>
    </source>
</evidence>
<accession>A0A1H0J385</accession>
<dbReference type="STRING" id="745820.SAMN04488053_11251"/>
<evidence type="ECO:0000313" key="3">
    <source>
        <dbReference type="EMBL" id="SDO38062.1"/>
    </source>
</evidence>
<dbReference type="Proteomes" id="UP000198778">
    <property type="component" value="Unassembled WGS sequence"/>
</dbReference>
<reference evidence="4" key="1">
    <citation type="submission" date="2016-10" db="EMBL/GenBank/DDBJ databases">
        <authorList>
            <person name="Varghese N."/>
            <person name="Submissions S."/>
        </authorList>
    </citation>
    <scope>NUCLEOTIDE SEQUENCE [LARGE SCALE GENOMIC DNA]</scope>
    <source>
        <strain evidence="4">CGMCC 1.10369</strain>
    </source>
</reference>
<feature type="region of interest" description="Disordered" evidence="2">
    <location>
        <begin position="113"/>
        <end position="139"/>
    </location>
</feature>
<sequence length="163" mass="20163">MISWWKRFRRKRDWEKEENKEPEVNARIEYNRRLAAQKRLEKYREELQEKITAQKTKAKAFLEEEKEEAARRALLEREKLKVQEEETEREIEKTEEQLKELRILLEKEETFSRKSSERRNFHEEHRVKEEVPLNQKTLNFPAERVQSAVEQELEKLKQERRGK</sequence>
<evidence type="ECO:0000313" key="4">
    <source>
        <dbReference type="Proteomes" id="UP000198778"/>
    </source>
</evidence>
<dbReference type="EMBL" id="FNIL01000012">
    <property type="protein sequence ID" value="SDO38062.1"/>
    <property type="molecule type" value="Genomic_DNA"/>
</dbReference>
<feature type="coiled-coil region" evidence="1">
    <location>
        <begin position="33"/>
        <end position="111"/>
    </location>
</feature>